<accession>A0A1I0QKD7</accession>
<keyword evidence="3" id="KW-1185">Reference proteome</keyword>
<evidence type="ECO:0008006" key="4">
    <source>
        <dbReference type="Google" id="ProtNLM"/>
    </source>
</evidence>
<dbReference type="InterPro" id="IPR045767">
    <property type="entry name" value="DUF6134"/>
</dbReference>
<organism evidence="2 3">
    <name type="scientific">Roseivirga pacifica</name>
    <dbReference type="NCBI Taxonomy" id="1267423"/>
    <lineage>
        <taxon>Bacteria</taxon>
        <taxon>Pseudomonadati</taxon>
        <taxon>Bacteroidota</taxon>
        <taxon>Cytophagia</taxon>
        <taxon>Cytophagales</taxon>
        <taxon>Roseivirgaceae</taxon>
        <taxon>Roseivirga</taxon>
    </lineage>
</organism>
<dbReference type="RefSeq" id="WP_139177534.1">
    <property type="nucleotide sequence ID" value="NZ_FOIR01000002.1"/>
</dbReference>
<dbReference type="OrthoDB" id="980106at2"/>
<dbReference type="GeneID" id="99987111"/>
<dbReference type="Proteomes" id="UP000199437">
    <property type="component" value="Unassembled WGS sequence"/>
</dbReference>
<proteinExistence type="predicted"/>
<gene>
    <name evidence="2" type="ORF">SAMN05216290_2411</name>
</gene>
<reference evidence="3" key="1">
    <citation type="submission" date="2016-10" db="EMBL/GenBank/DDBJ databases">
        <authorList>
            <person name="Varghese N."/>
            <person name="Submissions S."/>
        </authorList>
    </citation>
    <scope>NUCLEOTIDE SEQUENCE [LARGE SCALE GENOMIC DNA]</scope>
    <source>
        <strain evidence="3">CGMCC 1.12402</strain>
    </source>
</reference>
<feature type="chain" id="PRO_5011543114" description="Lipocalin-like domain-containing protein" evidence="1">
    <location>
        <begin position="19"/>
        <end position="191"/>
    </location>
</feature>
<protein>
    <recommendedName>
        <fullName evidence="4">Lipocalin-like domain-containing protein</fullName>
    </recommendedName>
</protein>
<keyword evidence="1" id="KW-0732">Signal</keyword>
<dbReference type="AlphaFoldDB" id="A0A1I0QKD7"/>
<name>A0A1I0QKD7_9BACT</name>
<dbReference type="Pfam" id="PF19630">
    <property type="entry name" value="DUF6134"/>
    <property type="match status" value="1"/>
</dbReference>
<sequence>MKISLTALLCFFCSIAGAQTLIYDGYMKGHKVGEMKVVKEVSDERTVITTETTVEAHMLVKILVEYNSKSTYMNNRLVESEAKSHTNGNLKSSVQTIWKDGTYHINDNGDSKQLSHPELIGADYYYFEIPDNNSKALALATGELLTIEKSKPLEYYFEHDGKKELHLFDESHLKEVTISHKLYSITFKRRY</sequence>
<feature type="signal peptide" evidence="1">
    <location>
        <begin position="1"/>
        <end position="18"/>
    </location>
</feature>
<dbReference type="EMBL" id="FOIR01000002">
    <property type="protein sequence ID" value="SEW27507.1"/>
    <property type="molecule type" value="Genomic_DNA"/>
</dbReference>
<evidence type="ECO:0000313" key="2">
    <source>
        <dbReference type="EMBL" id="SEW27507.1"/>
    </source>
</evidence>
<evidence type="ECO:0000256" key="1">
    <source>
        <dbReference type="SAM" id="SignalP"/>
    </source>
</evidence>
<evidence type="ECO:0000313" key="3">
    <source>
        <dbReference type="Proteomes" id="UP000199437"/>
    </source>
</evidence>